<name>A0A8D2LNS2_VARKO</name>
<keyword evidence="7" id="KW-0297">G-protein coupled receptor</keyword>
<organism evidence="14 15">
    <name type="scientific">Varanus komodoensis</name>
    <name type="common">Komodo dragon</name>
    <dbReference type="NCBI Taxonomy" id="61221"/>
    <lineage>
        <taxon>Eukaryota</taxon>
        <taxon>Metazoa</taxon>
        <taxon>Chordata</taxon>
        <taxon>Craniata</taxon>
        <taxon>Vertebrata</taxon>
        <taxon>Euteleostomi</taxon>
        <taxon>Lepidosauria</taxon>
        <taxon>Squamata</taxon>
        <taxon>Bifurcata</taxon>
        <taxon>Unidentata</taxon>
        <taxon>Episquamata</taxon>
        <taxon>Toxicofera</taxon>
        <taxon>Anguimorpha</taxon>
        <taxon>Paleoanguimorpha</taxon>
        <taxon>Varanoidea</taxon>
        <taxon>Varanidae</taxon>
        <taxon>Varanus</taxon>
    </lineage>
</organism>
<evidence type="ECO:0000256" key="10">
    <source>
        <dbReference type="ARBA" id="ARBA00023180"/>
    </source>
</evidence>
<dbReference type="PANTHER" id="PTHR24061:SF545">
    <property type="entry name" value="VOMERONASAL 2, RECEPTOR 118-RELATED"/>
    <property type="match status" value="1"/>
</dbReference>
<keyword evidence="10" id="KW-0325">Glycoprotein</keyword>
<dbReference type="Gene3D" id="2.10.50.30">
    <property type="entry name" value="GPCR, family 3, nine cysteines domain"/>
    <property type="match status" value="1"/>
</dbReference>
<dbReference type="CDD" id="cd00064">
    <property type="entry name" value="FU"/>
    <property type="match status" value="1"/>
</dbReference>
<feature type="domain" description="Receptor ligand binding region" evidence="12">
    <location>
        <begin position="2"/>
        <end position="356"/>
    </location>
</feature>
<keyword evidence="6" id="KW-1133">Transmembrane helix</keyword>
<accession>A0A8D2LNS2</accession>
<dbReference type="Pfam" id="PF01094">
    <property type="entry name" value="ANF_receptor"/>
    <property type="match status" value="1"/>
</dbReference>
<keyword evidence="9" id="KW-0675">Receptor</keyword>
<dbReference type="InterPro" id="IPR001828">
    <property type="entry name" value="ANF_lig-bd_rcpt"/>
</dbReference>
<evidence type="ECO:0000256" key="5">
    <source>
        <dbReference type="ARBA" id="ARBA00022729"/>
    </source>
</evidence>
<dbReference type="GO" id="GO:0005886">
    <property type="term" value="C:plasma membrane"/>
    <property type="evidence" value="ECO:0007669"/>
    <property type="project" value="UniProtKB-SubCell"/>
</dbReference>
<evidence type="ECO:0000256" key="8">
    <source>
        <dbReference type="ARBA" id="ARBA00023136"/>
    </source>
</evidence>
<evidence type="ECO:0000313" key="15">
    <source>
        <dbReference type="Proteomes" id="UP000694545"/>
    </source>
</evidence>
<feature type="domain" description="GPCR family 3 nine cysteines" evidence="13">
    <location>
        <begin position="378"/>
        <end position="429"/>
    </location>
</feature>
<evidence type="ECO:0000256" key="3">
    <source>
        <dbReference type="ARBA" id="ARBA00022475"/>
    </source>
</evidence>
<evidence type="ECO:0000259" key="13">
    <source>
        <dbReference type="Pfam" id="PF07562"/>
    </source>
</evidence>
<proteinExistence type="inferred from homology"/>
<dbReference type="InterPro" id="IPR028082">
    <property type="entry name" value="Peripla_BP_I"/>
</dbReference>
<reference evidence="14" key="2">
    <citation type="submission" date="2025-09" db="UniProtKB">
        <authorList>
            <consortium name="Ensembl"/>
        </authorList>
    </citation>
    <scope>IDENTIFICATION</scope>
</reference>
<dbReference type="FunFam" id="3.40.50.2300:FF:000024">
    <property type="entry name" value="Vomeronasal 2, receptor 73"/>
    <property type="match status" value="1"/>
</dbReference>
<dbReference type="InterPro" id="IPR000068">
    <property type="entry name" value="GPCR_3_Ca_sens_rcpt-rel"/>
</dbReference>
<dbReference type="Proteomes" id="UP000694545">
    <property type="component" value="Unplaced"/>
</dbReference>
<reference evidence="14" key="1">
    <citation type="submission" date="2025-08" db="UniProtKB">
        <authorList>
            <consortium name="Ensembl"/>
        </authorList>
    </citation>
    <scope>IDENTIFICATION</scope>
</reference>
<dbReference type="InterPro" id="IPR000337">
    <property type="entry name" value="GPCR_3"/>
</dbReference>
<evidence type="ECO:0000256" key="6">
    <source>
        <dbReference type="ARBA" id="ARBA00022989"/>
    </source>
</evidence>
<evidence type="ECO:0000313" key="14">
    <source>
        <dbReference type="Ensembl" id="ENSVKKP00000025242.1"/>
    </source>
</evidence>
<dbReference type="InterPro" id="IPR006212">
    <property type="entry name" value="Furin_repeat"/>
</dbReference>
<dbReference type="FunFam" id="2.10.50.30:FF:000002">
    <property type="entry name" value="Vomeronasal 2 receptor, h1"/>
    <property type="match status" value="1"/>
</dbReference>
<dbReference type="PANTHER" id="PTHR24061">
    <property type="entry name" value="CALCIUM-SENSING RECEPTOR-RELATED"/>
    <property type="match status" value="1"/>
</dbReference>
<evidence type="ECO:0000256" key="7">
    <source>
        <dbReference type="ARBA" id="ARBA00023040"/>
    </source>
</evidence>
<keyword evidence="8" id="KW-0472">Membrane</keyword>
<dbReference type="SUPFAM" id="SSF53822">
    <property type="entry name" value="Periplasmic binding protein-like I"/>
    <property type="match status" value="1"/>
</dbReference>
<dbReference type="PRINTS" id="PR00248">
    <property type="entry name" value="GPCRMGR"/>
</dbReference>
<keyword evidence="4" id="KW-0812">Transmembrane</keyword>
<keyword evidence="3" id="KW-1003">Cell membrane</keyword>
<dbReference type="Ensembl" id="ENSVKKT00000025854.1">
    <property type="protein sequence ID" value="ENSVKKP00000025242.1"/>
    <property type="gene ID" value="ENSVKKG00000016589.1"/>
</dbReference>
<evidence type="ECO:0008006" key="16">
    <source>
        <dbReference type="Google" id="ProtNLM"/>
    </source>
</evidence>
<evidence type="ECO:0000256" key="9">
    <source>
        <dbReference type="ARBA" id="ARBA00023170"/>
    </source>
</evidence>
<keyword evidence="15" id="KW-1185">Reference proteome</keyword>
<evidence type="ECO:0000256" key="1">
    <source>
        <dbReference type="ARBA" id="ARBA00004651"/>
    </source>
</evidence>
<evidence type="ECO:0000256" key="2">
    <source>
        <dbReference type="ARBA" id="ARBA00007242"/>
    </source>
</evidence>
<dbReference type="AlphaFoldDB" id="A0A8D2LNS2"/>
<evidence type="ECO:0000256" key="4">
    <source>
        <dbReference type="ARBA" id="ARBA00022692"/>
    </source>
</evidence>
<dbReference type="OMA" id="FWEAAFT"/>
<evidence type="ECO:0000256" key="11">
    <source>
        <dbReference type="ARBA" id="ARBA00023224"/>
    </source>
</evidence>
<sequence length="475" mass="53676">AFAIHEINKDAEPLLNATLGSKIYMNAFSSWLTSQNILAALFSRQLLSVNYNCAQEDKLMAVIGGLTSPNSIQMLGYGSFDPVLRDKTLFPSFYQMVPNEEPQYVGIVQLLKHFGWNWIGLVLSNDDSGETFLRILRPRLLQSDICIAWELMSPPVTRFLPREILKERLRSFQSTLLLKETNVILIYGESNSLDGFRIFIFMSEILDMHPVERVWITTAEWDYTAVSVRDQFTAKSFNGTLSFNLHTNVQFWFSAFACSFPQYKLYEGNKENCTGEEKLESLPGPTFEMDMSGQSYNIYNAVHAVAHALLAMNLEKGKLKLHSFLRSIHFNNSAGEEIFFDDKGDLPGGYNLINLSSFLLKPTSFRMREPLEEGFHTMPRSTCVESCHPGQSKFVQQGEPVCCYDCIQCPKGEISNADQCEVCPDDQYPNSNHDRCIAKEITYLSYAEPLGIALAFLALVLCGICCTAEKHDFAS</sequence>
<dbReference type="InterPro" id="IPR038550">
    <property type="entry name" value="GPCR_3_9-Cys_sf"/>
</dbReference>
<comment type="subcellular location">
    <subcellularLocation>
        <location evidence="1">Cell membrane</location>
        <topology evidence="1">Multi-pass membrane protein</topology>
    </subcellularLocation>
</comment>
<dbReference type="Pfam" id="PF07562">
    <property type="entry name" value="NCD3G"/>
    <property type="match status" value="1"/>
</dbReference>
<dbReference type="GO" id="GO:0004930">
    <property type="term" value="F:G protein-coupled receptor activity"/>
    <property type="evidence" value="ECO:0007669"/>
    <property type="project" value="UniProtKB-KW"/>
</dbReference>
<protein>
    <recommendedName>
        <fullName evidence="16">G-protein coupled receptors family 3 profile domain-containing protein</fullName>
    </recommendedName>
</protein>
<dbReference type="InterPro" id="IPR011500">
    <property type="entry name" value="GPCR_3_9-Cys_dom"/>
</dbReference>
<dbReference type="Gene3D" id="3.40.50.2300">
    <property type="match status" value="3"/>
</dbReference>
<keyword evidence="5" id="KW-0732">Signal</keyword>
<keyword evidence="11" id="KW-0807">Transducer</keyword>
<comment type="similarity">
    <text evidence="2">Belongs to the G-protein coupled receptor 3 family.</text>
</comment>
<evidence type="ECO:0000259" key="12">
    <source>
        <dbReference type="Pfam" id="PF01094"/>
    </source>
</evidence>